<reference evidence="1 2" key="1">
    <citation type="submission" date="2019-07" db="EMBL/GenBank/DDBJ databases">
        <title>Whole genome shotgun sequence of Enterococcus thailandicus NBRC 101867.</title>
        <authorList>
            <person name="Hosoyama A."/>
            <person name="Uohara A."/>
            <person name="Ohji S."/>
            <person name="Ichikawa N."/>
        </authorList>
    </citation>
    <scope>NUCLEOTIDE SEQUENCE [LARGE SCALE GENOMIC DNA]</scope>
    <source>
        <strain evidence="1 2">NBRC 101867</strain>
    </source>
</reference>
<proteinExistence type="predicted"/>
<keyword evidence="1" id="KW-0547">Nucleotide-binding</keyword>
<name>A0A510WCP9_ENTTH</name>
<dbReference type="SUPFAM" id="SSF159121">
    <property type="entry name" value="BC4932-like"/>
    <property type="match status" value="1"/>
</dbReference>
<comment type="caution">
    <text evidence="1">The sequence shown here is derived from an EMBL/GenBank/DDBJ whole genome shotgun (WGS) entry which is preliminary data.</text>
</comment>
<evidence type="ECO:0000313" key="1">
    <source>
        <dbReference type="EMBL" id="GEK36964.1"/>
    </source>
</evidence>
<dbReference type="InterPro" id="IPR036166">
    <property type="entry name" value="YxeA-like_sf"/>
</dbReference>
<dbReference type="PANTHER" id="PTHR36433:SF2">
    <property type="entry name" value="YXEA FAMILY PROTEIN"/>
    <property type="match status" value="1"/>
</dbReference>
<dbReference type="Proteomes" id="UP000321361">
    <property type="component" value="Unassembled WGS sequence"/>
</dbReference>
<gene>
    <name evidence="1" type="ORF">ETH01_12510</name>
</gene>
<organism evidence="1 2">
    <name type="scientific">Enterococcus thailandicus</name>
    <dbReference type="NCBI Taxonomy" id="417368"/>
    <lineage>
        <taxon>Bacteria</taxon>
        <taxon>Bacillati</taxon>
        <taxon>Bacillota</taxon>
        <taxon>Bacilli</taxon>
        <taxon>Lactobacillales</taxon>
        <taxon>Enterococcaceae</taxon>
        <taxon>Enterococcus</taxon>
    </lineage>
</organism>
<accession>A0A510WCP9</accession>
<dbReference type="AlphaFoldDB" id="A0A510WCP9"/>
<dbReference type="Pfam" id="PF06486">
    <property type="entry name" value="DUF1093"/>
    <property type="match status" value="1"/>
</dbReference>
<evidence type="ECO:0000313" key="2">
    <source>
        <dbReference type="Proteomes" id="UP000321361"/>
    </source>
</evidence>
<dbReference type="PANTHER" id="PTHR36433">
    <property type="entry name" value="HYPOTHETICAL CYTOSOLIC PROTEIN"/>
    <property type="match status" value="1"/>
</dbReference>
<sequence length="121" mass="13425">MMKKFLIGLLIVAGIGVAGLKIADAVVLGGDDYYVQITTNGEKLVQKDDKNQEVITYQYTLPGFNKEGAEKELEFQGMQTRPLRKNAYLKVVWNKNKGVTGYEEVEKSAIPKAAQEKLTKG</sequence>
<dbReference type="NCBIfam" id="TIGR01655">
    <property type="entry name" value="yxeA_fam"/>
    <property type="match status" value="1"/>
</dbReference>
<keyword evidence="1" id="KW-0067">ATP-binding</keyword>
<protein>
    <submittedName>
        <fullName evidence="1">Amino acid ABC transporter ATP-binding protein</fullName>
    </submittedName>
</protein>
<dbReference type="InterPro" id="IPR006542">
    <property type="entry name" value="DUF1093"/>
</dbReference>
<dbReference type="GO" id="GO:0005524">
    <property type="term" value="F:ATP binding"/>
    <property type="evidence" value="ECO:0007669"/>
    <property type="project" value="UniProtKB-KW"/>
</dbReference>
<dbReference type="Gene3D" id="2.40.50.480">
    <property type="match status" value="1"/>
</dbReference>
<dbReference type="EMBL" id="BJUG01000005">
    <property type="protein sequence ID" value="GEK36964.1"/>
    <property type="molecule type" value="Genomic_DNA"/>
</dbReference>